<dbReference type="Proteomes" id="UP000177117">
    <property type="component" value="Unassembled WGS sequence"/>
</dbReference>
<reference evidence="1 2" key="1">
    <citation type="journal article" date="2016" name="Nat. Commun.">
        <title>Thousands of microbial genomes shed light on interconnected biogeochemical processes in an aquifer system.</title>
        <authorList>
            <person name="Anantharaman K."/>
            <person name="Brown C.T."/>
            <person name="Hug L.A."/>
            <person name="Sharon I."/>
            <person name="Castelle C.J."/>
            <person name="Probst A.J."/>
            <person name="Thomas B.C."/>
            <person name="Singh A."/>
            <person name="Wilkins M.J."/>
            <person name="Karaoz U."/>
            <person name="Brodie E.L."/>
            <person name="Williams K.H."/>
            <person name="Hubbard S.S."/>
            <person name="Banfield J.F."/>
        </authorList>
    </citation>
    <scope>NUCLEOTIDE SEQUENCE [LARGE SCALE GENOMIC DNA]</scope>
</reference>
<name>A0A1F8EG13_9BACT</name>
<evidence type="ECO:0000313" key="2">
    <source>
        <dbReference type="Proteomes" id="UP000177117"/>
    </source>
</evidence>
<dbReference type="EMBL" id="MGJD01000041">
    <property type="protein sequence ID" value="OGM99577.1"/>
    <property type="molecule type" value="Genomic_DNA"/>
</dbReference>
<accession>A0A1F8EG13</accession>
<sequence>MTRSKKAKNQKAPILNRSFLSVEPRGIGPLYPSVNHGFLTLRWPLNAPRAVMLSKIDLKEKPRGYLGFSGLDRTRG</sequence>
<comment type="caution">
    <text evidence="1">The sequence shown here is derived from an EMBL/GenBank/DDBJ whole genome shotgun (WGS) entry which is preliminary data.</text>
</comment>
<proteinExistence type="predicted"/>
<gene>
    <name evidence="1" type="ORF">A2650_02335</name>
</gene>
<organism evidence="1 2">
    <name type="scientific">Candidatus Yanofskybacteria bacterium RIFCSPHIGHO2_01_FULL_41_53</name>
    <dbReference type="NCBI Taxonomy" id="1802663"/>
    <lineage>
        <taxon>Bacteria</taxon>
        <taxon>Candidatus Yanofskyibacteriota</taxon>
    </lineage>
</organism>
<evidence type="ECO:0000313" key="1">
    <source>
        <dbReference type="EMBL" id="OGM99577.1"/>
    </source>
</evidence>
<dbReference type="AlphaFoldDB" id="A0A1F8EG13"/>
<protein>
    <submittedName>
        <fullName evidence="1">Uncharacterized protein</fullName>
    </submittedName>
</protein>